<reference evidence="2 3" key="1">
    <citation type="journal article" date="2024" name="Arch. Microbiol.">
        <title>Corallococcus caeni sp. nov., a novel myxobacterium isolated from activated sludge.</title>
        <authorList>
            <person name="Tomita S."/>
            <person name="Nakai R."/>
            <person name="Kuroda K."/>
            <person name="Kurashita H."/>
            <person name="Hatamoto M."/>
            <person name="Yamaguchi T."/>
            <person name="Narihiro T."/>
        </authorList>
    </citation>
    <scope>NUCLEOTIDE SEQUENCE [LARGE SCALE GENOMIC DNA]</scope>
    <source>
        <strain evidence="2 3">NO1</strain>
    </source>
</reference>
<feature type="region of interest" description="Disordered" evidence="1">
    <location>
        <begin position="314"/>
        <end position="350"/>
    </location>
</feature>
<sequence length="471" mass="53230">MALGVGEQRQPGHGLVRTADDALQEHAQVLRHARHRGRGEEVGVVLEEALEARFRLQHLEQQVELRRVRVQLQRLQLHALHGGRAAQGRLEREHHLEERRAPLGALRTQLLHQPLEGDLLVLMGREYRLAHLAQQRAEGRGGLHLRAQHHRVDEQADEALHLAALPARHRRAHRHVLLPRVARQQHLPARQQHHEERGALLLRQRLQRLRQLPRQQQVMTGAPATAGRGAGPVRGQLQRGGHPGQLLLPVVELLLQPRAPQPLALPDAEVGVLHAQGRQGRGLASGEGAVEQRHLAHQQRHGPAVGDDVVHHHREQVLSRRPRQEQRAQERTLREVEGPGRGFTRQPPRRVRRADRVVVLQREHRLRRHDLHGLPGGVLAEGGAEHFVTAHHLAQRALQHVHVQRALHAHRHGHVVERGAGLQLIHEPQALLGERQRQRVRAVLHRDALHDVARGGLLRGHLLEQLGALLR</sequence>
<protein>
    <submittedName>
        <fullName evidence="2">Uncharacterized protein</fullName>
    </submittedName>
</protein>
<keyword evidence="3" id="KW-1185">Reference proteome</keyword>
<name>A0ABQ6R4E4_9BACT</name>
<feature type="compositionally biased region" description="Basic and acidic residues" evidence="1">
    <location>
        <begin position="315"/>
        <end position="338"/>
    </location>
</feature>
<accession>A0ABQ6R4E4</accession>
<organism evidence="2 3">
    <name type="scientific">Corallococcus caeni</name>
    <dbReference type="NCBI Taxonomy" id="3082388"/>
    <lineage>
        <taxon>Bacteria</taxon>
        <taxon>Pseudomonadati</taxon>
        <taxon>Myxococcota</taxon>
        <taxon>Myxococcia</taxon>
        <taxon>Myxococcales</taxon>
        <taxon>Cystobacterineae</taxon>
        <taxon>Myxococcaceae</taxon>
        <taxon>Corallococcus</taxon>
    </lineage>
</organism>
<evidence type="ECO:0000256" key="1">
    <source>
        <dbReference type="SAM" id="MobiDB-lite"/>
    </source>
</evidence>
<gene>
    <name evidence="2" type="ORF">ASNO1_73960</name>
</gene>
<comment type="caution">
    <text evidence="2">The sequence shown here is derived from an EMBL/GenBank/DDBJ whole genome shotgun (WGS) entry which is preliminary data.</text>
</comment>
<dbReference type="Proteomes" id="UP001342631">
    <property type="component" value="Unassembled WGS sequence"/>
</dbReference>
<evidence type="ECO:0000313" key="2">
    <source>
        <dbReference type="EMBL" id="GMU11142.1"/>
    </source>
</evidence>
<evidence type="ECO:0000313" key="3">
    <source>
        <dbReference type="Proteomes" id="UP001342631"/>
    </source>
</evidence>
<dbReference type="EMBL" id="BTTX01000011">
    <property type="protein sequence ID" value="GMU11142.1"/>
    <property type="molecule type" value="Genomic_DNA"/>
</dbReference>
<proteinExistence type="predicted"/>